<gene>
    <name evidence="2" type="ORF">PBRASI_LOCUS7972</name>
</gene>
<feature type="transmembrane region" description="Helical" evidence="1">
    <location>
        <begin position="116"/>
        <end position="136"/>
    </location>
</feature>
<name>A0A9N9CPF5_9GLOM</name>
<dbReference type="InterPro" id="IPR045325">
    <property type="entry name" value="TMEM70/TMEM186/TMEM223"/>
</dbReference>
<keyword evidence="1" id="KW-1133">Transmembrane helix</keyword>
<dbReference type="PANTHER" id="PTHR14549">
    <property type="entry name" value="TRANSMEMBRANE PROTEIN 223"/>
    <property type="match status" value="1"/>
</dbReference>
<dbReference type="PANTHER" id="PTHR14549:SF2">
    <property type="entry name" value="TRANSMEMBRANE PROTEIN 223"/>
    <property type="match status" value="1"/>
</dbReference>
<dbReference type="EMBL" id="CAJVPI010001327">
    <property type="protein sequence ID" value="CAG8607297.1"/>
    <property type="molecule type" value="Genomic_DNA"/>
</dbReference>
<keyword evidence="3" id="KW-1185">Reference proteome</keyword>
<organism evidence="2 3">
    <name type="scientific">Paraglomus brasilianum</name>
    <dbReference type="NCBI Taxonomy" id="144538"/>
    <lineage>
        <taxon>Eukaryota</taxon>
        <taxon>Fungi</taxon>
        <taxon>Fungi incertae sedis</taxon>
        <taxon>Mucoromycota</taxon>
        <taxon>Glomeromycotina</taxon>
        <taxon>Glomeromycetes</taxon>
        <taxon>Paraglomerales</taxon>
        <taxon>Paraglomeraceae</taxon>
        <taxon>Paraglomus</taxon>
    </lineage>
</organism>
<feature type="transmembrane region" description="Helical" evidence="1">
    <location>
        <begin position="73"/>
        <end position="96"/>
    </location>
</feature>
<dbReference type="Pfam" id="PF06979">
    <property type="entry name" value="TMEM70"/>
    <property type="match status" value="1"/>
</dbReference>
<dbReference type="AlphaFoldDB" id="A0A9N9CPF5"/>
<dbReference type="GO" id="GO:0005739">
    <property type="term" value="C:mitochondrion"/>
    <property type="evidence" value="ECO:0007669"/>
    <property type="project" value="TreeGrafter"/>
</dbReference>
<evidence type="ECO:0000256" key="1">
    <source>
        <dbReference type="SAM" id="Phobius"/>
    </source>
</evidence>
<dbReference type="OrthoDB" id="5950063at2759"/>
<dbReference type="InterPro" id="IPR026100">
    <property type="entry name" value="Tmem223"/>
</dbReference>
<protein>
    <submittedName>
        <fullName evidence="2">10969_t:CDS:1</fullName>
    </submittedName>
</protein>
<dbReference type="Proteomes" id="UP000789739">
    <property type="component" value="Unassembled WGS sequence"/>
</dbReference>
<proteinExistence type="predicted"/>
<comment type="caution">
    <text evidence="2">The sequence shown here is derived from an EMBL/GenBank/DDBJ whole genome shotgun (WGS) entry which is preliminary data.</text>
</comment>
<accession>A0A9N9CPF5</accession>
<keyword evidence="1" id="KW-0812">Transmembrane</keyword>
<sequence length="236" mass="27847">MHHRLFLSSRTIYSIRLHITRFSTTWLKSRPFSSLTLQDEATLKRSLRNLRYRLKREDVVFYKAPESTNKFSWAFHGVAVVQFIFWTNIADLYWRLSLKNEREPEKFESIQIEKRLVYSGGMLLAGLATSASLILIPSRTITHIKILKGGVLAEFETGRKLLPNRKRVVPVKNLYLRQRLYTREGETGYDKKMSFAKPLLLREEGKRMPYFLDRSGEFYEPTAFDAIFWAKETRNK</sequence>
<evidence type="ECO:0000313" key="3">
    <source>
        <dbReference type="Proteomes" id="UP000789739"/>
    </source>
</evidence>
<keyword evidence="1" id="KW-0472">Membrane</keyword>
<evidence type="ECO:0000313" key="2">
    <source>
        <dbReference type="EMBL" id="CAG8607297.1"/>
    </source>
</evidence>
<reference evidence="2" key="1">
    <citation type="submission" date="2021-06" db="EMBL/GenBank/DDBJ databases">
        <authorList>
            <person name="Kallberg Y."/>
            <person name="Tangrot J."/>
            <person name="Rosling A."/>
        </authorList>
    </citation>
    <scope>NUCLEOTIDE SEQUENCE</scope>
    <source>
        <strain evidence="2">BR232B</strain>
    </source>
</reference>